<reference evidence="2" key="2">
    <citation type="submission" date="2020-09" db="EMBL/GenBank/DDBJ databases">
        <authorList>
            <person name="Sun Q."/>
            <person name="Ohkuma M."/>
        </authorList>
    </citation>
    <scope>NUCLEOTIDE SEQUENCE</scope>
    <source>
        <strain evidence="2">JCM 13919</strain>
    </source>
</reference>
<feature type="transmembrane region" description="Helical" evidence="1">
    <location>
        <begin position="284"/>
        <end position="304"/>
    </location>
</feature>
<reference evidence="2" key="1">
    <citation type="journal article" date="2014" name="Int. J. Syst. Evol. Microbiol.">
        <title>Complete genome sequence of Corynebacterium casei LMG S-19264T (=DSM 44701T), isolated from a smear-ripened cheese.</title>
        <authorList>
            <consortium name="US DOE Joint Genome Institute (JGI-PGF)"/>
            <person name="Walter F."/>
            <person name="Albersmeier A."/>
            <person name="Kalinowski J."/>
            <person name="Ruckert C."/>
        </authorList>
    </citation>
    <scope>NUCLEOTIDE SEQUENCE</scope>
    <source>
        <strain evidence="2">JCM 13919</strain>
    </source>
</reference>
<keyword evidence="1" id="KW-0472">Membrane</keyword>
<dbReference type="EMBL" id="BMOB01000002">
    <property type="protein sequence ID" value="GGI81631.1"/>
    <property type="molecule type" value="Genomic_DNA"/>
</dbReference>
<keyword evidence="1" id="KW-0812">Transmembrane</keyword>
<evidence type="ECO:0000313" key="3">
    <source>
        <dbReference type="Proteomes" id="UP000630149"/>
    </source>
</evidence>
<organism evidence="2 3">
    <name type="scientific">Legionella impletisoli</name>
    <dbReference type="NCBI Taxonomy" id="343510"/>
    <lineage>
        <taxon>Bacteria</taxon>
        <taxon>Pseudomonadati</taxon>
        <taxon>Pseudomonadota</taxon>
        <taxon>Gammaproteobacteria</taxon>
        <taxon>Legionellales</taxon>
        <taxon>Legionellaceae</taxon>
        <taxon>Legionella</taxon>
    </lineage>
</organism>
<protein>
    <submittedName>
        <fullName evidence="2">Uncharacterized protein</fullName>
    </submittedName>
</protein>
<dbReference type="OrthoDB" id="5618731at2"/>
<dbReference type="AlphaFoldDB" id="A0A917JQS5"/>
<dbReference type="RefSeq" id="WP_131775726.1">
    <property type="nucleotide sequence ID" value="NZ_BMOB01000002.1"/>
</dbReference>
<evidence type="ECO:0000313" key="2">
    <source>
        <dbReference type="EMBL" id="GGI81631.1"/>
    </source>
</evidence>
<sequence>MTSKKTSEDYFRLIKQNHKRYLEHNMLTHLELTGGLKKAKLVEDYTKKLIHFRPTKERYLDSAIQQLPLSSKIGHGALSALLGLGISGLTASATQKIGISSGAFSTVLAAGASNIAYKAWKESAKNASEDFSAFQEAMKQAGFNDERYNALSASLVKLFHFRECILLKLEDNNGINIREEFKTRYFPQEKGFDEDALNLAIEAYFLDELNALFNSAFKDIYELQEDSIKDEKKNLIFNWLKLFFEKPEHRQRFSQQMQIQFMEECLNYLETEMAEPSFYARHPYASASVMGLLGVLLALSLAAAVIGGPIIGIVGIGLLGSCLAAASAYWALKKVEAVKYKRTGTNREAIAATIHNVTNECRRLDRLIKNSVDTSPLDVKLLQKYQEDGSPSMFHKLCLFFDHHHEVAMGASTAWLREYASRYRHSKAIEIELGKAHQGIIERSERQTHELQKELAEWMLKGQHKSPPKKLQSFVYDSENYLRKPEHQVFIERFELTEKIRQQVLEIVGSLPYTTDTLSLPGLLIDFYTSPLHHGGLGGQLEDLAMARLLSPTTLPFDMLLLTAQRVSYAQSKSPYYTYLLKGDNLYRKMLGLSIQSNFELTEHNITPGNINHYLKHSFDFLFSLNEGISARQGDVNLAKPFKLSHEFVLYRALLIKQLASIADPNNLRTDPIVRAEINRWIEEQLRISPTVVFNDVVNQSLFLEEDASSITILDPLGIAHPVSEISFIAEALRLDLAYASRSYTPSMLIDQEAKAFLSKRKPHEKIIFCQRDTQTLMTPEDTETYHLKIKQVILNTSHFIEHLTHNNTIKKSKTLDCYLHDMILELQVLIEKIERQDGLFSKTYGRSNPSYLHLAFESLKHFSLELDGLLTRESNQLKVLNKTLDLTFEDWSAVTPKSNFTHTTCNGIAFFTQTISKRIQGIHESFEVDPLLRSG</sequence>
<name>A0A917JQS5_9GAMM</name>
<keyword evidence="3" id="KW-1185">Reference proteome</keyword>
<gene>
    <name evidence="2" type="ORF">GCM10007966_07640</name>
</gene>
<keyword evidence="1" id="KW-1133">Transmembrane helix</keyword>
<dbReference type="Proteomes" id="UP000630149">
    <property type="component" value="Unassembled WGS sequence"/>
</dbReference>
<feature type="transmembrane region" description="Helical" evidence="1">
    <location>
        <begin position="310"/>
        <end position="332"/>
    </location>
</feature>
<accession>A0A917JQS5</accession>
<proteinExistence type="predicted"/>
<comment type="caution">
    <text evidence="2">The sequence shown here is derived from an EMBL/GenBank/DDBJ whole genome shotgun (WGS) entry which is preliminary data.</text>
</comment>
<evidence type="ECO:0000256" key="1">
    <source>
        <dbReference type="SAM" id="Phobius"/>
    </source>
</evidence>